<dbReference type="Proteomes" id="UP001345219">
    <property type="component" value="Chromosome 8"/>
</dbReference>
<dbReference type="PANTHER" id="PTHR45648:SF167">
    <property type="entry name" value="GDSL ESTERASE_LIPASE LTL1"/>
    <property type="match status" value="1"/>
</dbReference>
<reference evidence="2 3" key="1">
    <citation type="journal article" date="2023" name="Hortic Res">
        <title>Pangenome of water caltrop reveals structural variations and asymmetric subgenome divergence after allopolyploidization.</title>
        <authorList>
            <person name="Zhang X."/>
            <person name="Chen Y."/>
            <person name="Wang L."/>
            <person name="Yuan Y."/>
            <person name="Fang M."/>
            <person name="Shi L."/>
            <person name="Lu R."/>
            <person name="Comes H.P."/>
            <person name="Ma Y."/>
            <person name="Chen Y."/>
            <person name="Huang G."/>
            <person name="Zhou Y."/>
            <person name="Zheng Z."/>
            <person name="Qiu Y."/>
        </authorList>
    </citation>
    <scope>NUCLEOTIDE SEQUENCE [LARGE SCALE GENOMIC DNA]</scope>
    <source>
        <tissue evidence="2">Roots</tissue>
    </source>
</reference>
<evidence type="ECO:0000256" key="1">
    <source>
        <dbReference type="ARBA" id="ARBA00022801"/>
    </source>
</evidence>
<dbReference type="InterPro" id="IPR051058">
    <property type="entry name" value="GDSL_Est/Lipase"/>
</dbReference>
<keyword evidence="1" id="KW-0378">Hydrolase</keyword>
<gene>
    <name evidence="2" type="ORF">SAY87_008515</name>
</gene>
<proteinExistence type="predicted"/>
<organism evidence="2 3">
    <name type="scientific">Trapa incisa</name>
    <dbReference type="NCBI Taxonomy" id="236973"/>
    <lineage>
        <taxon>Eukaryota</taxon>
        <taxon>Viridiplantae</taxon>
        <taxon>Streptophyta</taxon>
        <taxon>Embryophyta</taxon>
        <taxon>Tracheophyta</taxon>
        <taxon>Spermatophyta</taxon>
        <taxon>Magnoliopsida</taxon>
        <taxon>eudicotyledons</taxon>
        <taxon>Gunneridae</taxon>
        <taxon>Pentapetalae</taxon>
        <taxon>rosids</taxon>
        <taxon>malvids</taxon>
        <taxon>Myrtales</taxon>
        <taxon>Lythraceae</taxon>
        <taxon>Trapa</taxon>
    </lineage>
</organism>
<evidence type="ECO:0000313" key="2">
    <source>
        <dbReference type="EMBL" id="KAK4754758.1"/>
    </source>
</evidence>
<evidence type="ECO:0000313" key="3">
    <source>
        <dbReference type="Proteomes" id="UP001345219"/>
    </source>
</evidence>
<sequence length="116" mass="12867">MQTLGFTELIRGRCYNAGYQPNHVRGLGSETAINRNSPLLNPTKGSENDCEAIGSEPTLPYLSPELNGERLLIGANFASAGVGILNDTGVQFVNIIRIGRQLEFFQQYQQRETDMY</sequence>
<protein>
    <submittedName>
        <fullName evidence="2">Uncharacterized protein</fullName>
    </submittedName>
</protein>
<dbReference type="PANTHER" id="PTHR45648">
    <property type="entry name" value="GDSL LIPASE/ACYLHYDROLASE FAMILY PROTEIN (AFU_ORTHOLOGUE AFUA_4G14700)"/>
    <property type="match status" value="1"/>
</dbReference>
<dbReference type="AlphaFoldDB" id="A0AAN7PW89"/>
<accession>A0AAN7PW89</accession>
<comment type="caution">
    <text evidence="2">The sequence shown here is derived from an EMBL/GenBank/DDBJ whole genome shotgun (WGS) entry which is preliminary data.</text>
</comment>
<dbReference type="GO" id="GO:0016787">
    <property type="term" value="F:hydrolase activity"/>
    <property type="evidence" value="ECO:0007669"/>
    <property type="project" value="UniProtKB-KW"/>
</dbReference>
<dbReference type="EMBL" id="JAXIOK010000014">
    <property type="protein sequence ID" value="KAK4754758.1"/>
    <property type="molecule type" value="Genomic_DNA"/>
</dbReference>
<keyword evidence="3" id="KW-1185">Reference proteome</keyword>
<name>A0AAN7PW89_9MYRT</name>